<evidence type="ECO:0000313" key="4">
    <source>
        <dbReference type="Proteomes" id="UP000198618"/>
    </source>
</evidence>
<dbReference type="Gene3D" id="3.90.79.10">
    <property type="entry name" value="Nucleoside Triphosphate Pyrophosphohydrolase"/>
    <property type="match status" value="1"/>
</dbReference>
<gene>
    <name evidence="3" type="ORF">SAMN05216389_12067</name>
</gene>
<reference evidence="3 4" key="1">
    <citation type="submission" date="2016-10" db="EMBL/GenBank/DDBJ databases">
        <authorList>
            <person name="de Groot N.N."/>
        </authorList>
    </citation>
    <scope>NUCLEOTIDE SEQUENCE [LARGE SCALE GENOMIC DNA]</scope>
    <source>
        <strain evidence="3 4">IBRC-M 10780</strain>
    </source>
</reference>
<organism evidence="3 4">
    <name type="scientific">Oceanobacillus limi</name>
    <dbReference type="NCBI Taxonomy" id="930131"/>
    <lineage>
        <taxon>Bacteria</taxon>
        <taxon>Bacillati</taxon>
        <taxon>Bacillota</taxon>
        <taxon>Bacilli</taxon>
        <taxon>Bacillales</taxon>
        <taxon>Bacillaceae</taxon>
        <taxon>Oceanobacillus</taxon>
    </lineage>
</organism>
<proteinExistence type="predicted"/>
<keyword evidence="4" id="KW-1185">Reference proteome</keyword>
<accession>A0A1I0GE56</accession>
<dbReference type="InterPro" id="IPR015797">
    <property type="entry name" value="NUDIX_hydrolase-like_dom_sf"/>
</dbReference>
<dbReference type="AlphaFoldDB" id="A0A1I0GE56"/>
<sequence>MKKGLIRTLAICIFKNNKFILVAEGFDSVKQEFFYRPIGGGVEFGERSSETIIREVKEEIDAEINELTYLGTTENIFTFNGKIGHEIVMVYDARFIDPSYYELESFQGIEDNGMSFNVYWKPLEDFQTGKLRLVPENLLNLIDNRISCKKP</sequence>
<dbReference type="SUPFAM" id="SSF55811">
    <property type="entry name" value="Nudix"/>
    <property type="match status" value="1"/>
</dbReference>
<dbReference type="OrthoDB" id="7376250at2"/>
<protein>
    <submittedName>
        <fullName evidence="3">NUDIX domain-containing protein</fullName>
    </submittedName>
</protein>
<name>A0A1I0GE56_9BACI</name>
<keyword evidence="1" id="KW-0378">Hydrolase</keyword>
<dbReference type="RefSeq" id="WP_090871996.1">
    <property type="nucleotide sequence ID" value="NZ_FOHE01000020.1"/>
</dbReference>
<evidence type="ECO:0000259" key="2">
    <source>
        <dbReference type="PROSITE" id="PS51462"/>
    </source>
</evidence>
<dbReference type="GO" id="GO:0016787">
    <property type="term" value="F:hydrolase activity"/>
    <property type="evidence" value="ECO:0007669"/>
    <property type="project" value="UniProtKB-KW"/>
</dbReference>
<dbReference type="Pfam" id="PF00293">
    <property type="entry name" value="NUDIX"/>
    <property type="match status" value="1"/>
</dbReference>
<dbReference type="PROSITE" id="PS00893">
    <property type="entry name" value="NUDIX_BOX"/>
    <property type="match status" value="1"/>
</dbReference>
<dbReference type="EMBL" id="FOHE01000020">
    <property type="protein sequence ID" value="SET68535.1"/>
    <property type="molecule type" value="Genomic_DNA"/>
</dbReference>
<evidence type="ECO:0000313" key="3">
    <source>
        <dbReference type="EMBL" id="SET68535.1"/>
    </source>
</evidence>
<dbReference type="Proteomes" id="UP000198618">
    <property type="component" value="Unassembled WGS sequence"/>
</dbReference>
<feature type="domain" description="Nudix hydrolase" evidence="2">
    <location>
        <begin position="4"/>
        <end position="146"/>
    </location>
</feature>
<evidence type="ECO:0000256" key="1">
    <source>
        <dbReference type="ARBA" id="ARBA00022801"/>
    </source>
</evidence>
<dbReference type="InterPro" id="IPR000086">
    <property type="entry name" value="NUDIX_hydrolase_dom"/>
</dbReference>
<dbReference type="CDD" id="cd04688">
    <property type="entry name" value="NUDIX_Hydrolase"/>
    <property type="match status" value="1"/>
</dbReference>
<dbReference type="STRING" id="930131.SAMN05216389_12067"/>
<dbReference type="InterPro" id="IPR020084">
    <property type="entry name" value="NUDIX_hydrolase_CS"/>
</dbReference>
<dbReference type="PROSITE" id="PS51462">
    <property type="entry name" value="NUDIX"/>
    <property type="match status" value="1"/>
</dbReference>